<dbReference type="AlphaFoldDB" id="A0A2J8AIH7"/>
<dbReference type="GO" id="GO:0035770">
    <property type="term" value="C:ribonucleoprotein granule"/>
    <property type="evidence" value="ECO:0007669"/>
    <property type="project" value="TreeGrafter"/>
</dbReference>
<dbReference type="PANTHER" id="PTHR21228:SF40">
    <property type="entry name" value="LD45607P"/>
    <property type="match status" value="1"/>
</dbReference>
<feature type="compositionally biased region" description="Low complexity" evidence="1">
    <location>
        <begin position="337"/>
        <end position="352"/>
    </location>
</feature>
<sequence>MAAAGVKAALQDASYADFDERRYDDSEFNVPYSLSGTENVSQEDVPSPSPARSTPNGSGPPQPTPAGGSAAASGDDGAASIPQQGHAQQGPYEPRTMPNQGAPLRQQRSAPHLRSPLPASYGAAAFTAAAPPPPTPPSAANPALRRAAAPAFPAAGAPTVLRAAFTPGQPAATRAWARRPPAAAPGARILPAKLTSILRIASTVSGLEGCIARWGGDFNFRHVSCCLNRLAKAADVFAPEQQPRVQQLLGRLDSMLLQHVGDCTARELCNALWVWAKLAHVPAPATWEAVRSALFGAGGDADAGPGANTPPGTPAAGAQALAGAHGVQGGGGGGAGAPQPSRAAAAGTAAAPSPSPPHAGLIASTNPQGLVNAAWALAKLGCADALAWRRLSRHALATIDGFSPYDISNLAYALVSARQQDATPAAHALMTALASAAVQRIDMFCPQDLANILWAYARAELPQPALFAAAAPAVRQTLPGFSHAGVAQVMWAFATLRVNDMALLAAMAREMQPRLQTMDSRNLSLIAWSLARVAVAGTAGSAATLRAAAAGREGAGCERSIRASLASRVPGHCSGGGGLAAGAPAAAAVAAAAVAGGDGGSGREDVLVAGDGESGGGGGGVFAPWAAREAMAGIMDLELPADLDEAIVVANVAAVVRGAHSNKLPYGSAASAAAALPGVEASAAAGAAAVEAARAQLPPSFLPALSDTLLGRLHSLESRYLTVVLWSMATLGHPDARLFEAAAAVLTRRLREADPAGFAPPGVAHTAWSYAAVRHYDAGLYDALGEAALRMARAAAAAAPGALPATEVSLSLANVLWALGSAGHYHPELFREAPRVVLAAVAAHAECANQLALVMLGCAYTRHPDAEVYGELAGLMRVLGPRAFSDASLSNICWSLAMVDHRDLPLLAELFSDLAARRADTFGARGCTQLFQCCMWLQAPKDCLLG</sequence>
<dbReference type="InterPro" id="IPR050870">
    <property type="entry name" value="FAST_kinase"/>
</dbReference>
<reference evidence="2 3" key="1">
    <citation type="journal article" date="2017" name="Mol. Biol. Evol.">
        <title>The 4-celled Tetrabaena socialis nuclear genome reveals the essential components for genetic control of cell number at the origin of multicellularity in the volvocine lineage.</title>
        <authorList>
            <person name="Featherston J."/>
            <person name="Arakaki Y."/>
            <person name="Hanschen E.R."/>
            <person name="Ferris P.J."/>
            <person name="Michod R.E."/>
            <person name="Olson B.J.S.C."/>
            <person name="Nozaki H."/>
            <person name="Durand P.M."/>
        </authorList>
    </citation>
    <scope>NUCLEOTIDE SEQUENCE [LARGE SCALE GENOMIC DNA]</scope>
    <source>
        <strain evidence="2 3">NIES-571</strain>
    </source>
</reference>
<protein>
    <submittedName>
        <fullName evidence="2">Uncharacterized protein</fullName>
    </submittedName>
</protein>
<proteinExistence type="predicted"/>
<dbReference type="Proteomes" id="UP000236333">
    <property type="component" value="Unassembled WGS sequence"/>
</dbReference>
<feature type="compositionally biased region" description="Low complexity" evidence="1">
    <location>
        <begin position="65"/>
        <end position="80"/>
    </location>
</feature>
<accession>A0A2J8AIH7</accession>
<feature type="compositionally biased region" description="Low complexity" evidence="1">
    <location>
        <begin position="302"/>
        <end position="325"/>
    </location>
</feature>
<feature type="compositionally biased region" description="Polar residues" evidence="1">
    <location>
        <begin position="32"/>
        <end position="56"/>
    </location>
</feature>
<dbReference type="PANTHER" id="PTHR21228">
    <property type="entry name" value="FAST LEU-RICH DOMAIN-CONTAINING"/>
    <property type="match status" value="1"/>
</dbReference>
<name>A0A2J8AIH7_9CHLO</name>
<feature type="region of interest" description="Disordered" evidence="1">
    <location>
        <begin position="301"/>
        <end position="363"/>
    </location>
</feature>
<comment type="caution">
    <text evidence="2">The sequence shown here is derived from an EMBL/GenBank/DDBJ whole genome shotgun (WGS) entry which is preliminary data.</text>
</comment>
<keyword evidence="3" id="KW-1185">Reference proteome</keyword>
<evidence type="ECO:0000313" key="3">
    <source>
        <dbReference type="Proteomes" id="UP000236333"/>
    </source>
</evidence>
<evidence type="ECO:0000313" key="2">
    <source>
        <dbReference type="EMBL" id="PNH12317.1"/>
    </source>
</evidence>
<dbReference type="GO" id="GO:1901259">
    <property type="term" value="P:chloroplast rRNA processing"/>
    <property type="evidence" value="ECO:0007669"/>
    <property type="project" value="TreeGrafter"/>
</dbReference>
<dbReference type="GO" id="GO:0005759">
    <property type="term" value="C:mitochondrial matrix"/>
    <property type="evidence" value="ECO:0007669"/>
    <property type="project" value="TreeGrafter"/>
</dbReference>
<feature type="compositionally biased region" description="Gly residues" evidence="1">
    <location>
        <begin position="326"/>
        <end position="336"/>
    </location>
</feature>
<dbReference type="GO" id="GO:0000963">
    <property type="term" value="P:mitochondrial RNA processing"/>
    <property type="evidence" value="ECO:0007669"/>
    <property type="project" value="TreeGrafter"/>
</dbReference>
<dbReference type="GO" id="GO:0009507">
    <property type="term" value="C:chloroplast"/>
    <property type="evidence" value="ECO:0007669"/>
    <property type="project" value="GOC"/>
</dbReference>
<feature type="region of interest" description="Disordered" evidence="1">
    <location>
        <begin position="1"/>
        <end position="118"/>
    </location>
</feature>
<gene>
    <name evidence="2" type="ORF">TSOC_000811</name>
</gene>
<evidence type="ECO:0000256" key="1">
    <source>
        <dbReference type="SAM" id="MobiDB-lite"/>
    </source>
</evidence>
<dbReference type="OrthoDB" id="547531at2759"/>
<dbReference type="EMBL" id="PGGS01000011">
    <property type="protein sequence ID" value="PNH12317.1"/>
    <property type="molecule type" value="Genomic_DNA"/>
</dbReference>
<dbReference type="GO" id="GO:0044528">
    <property type="term" value="P:regulation of mitochondrial mRNA stability"/>
    <property type="evidence" value="ECO:0007669"/>
    <property type="project" value="TreeGrafter"/>
</dbReference>
<organism evidence="2 3">
    <name type="scientific">Tetrabaena socialis</name>
    <dbReference type="NCBI Taxonomy" id="47790"/>
    <lineage>
        <taxon>Eukaryota</taxon>
        <taxon>Viridiplantae</taxon>
        <taxon>Chlorophyta</taxon>
        <taxon>core chlorophytes</taxon>
        <taxon>Chlorophyceae</taxon>
        <taxon>CS clade</taxon>
        <taxon>Chlamydomonadales</taxon>
        <taxon>Tetrabaenaceae</taxon>
        <taxon>Tetrabaena</taxon>
    </lineage>
</organism>
<dbReference type="GO" id="GO:0003723">
    <property type="term" value="F:RNA binding"/>
    <property type="evidence" value="ECO:0007669"/>
    <property type="project" value="TreeGrafter"/>
</dbReference>